<dbReference type="AlphaFoldDB" id="A0AAV0E1U2"/>
<gene>
    <name evidence="1" type="ORF">CEPIT_LOCUS19599</name>
    <name evidence="2" type="ORF">CEPIT_LOCUS28864</name>
</gene>
<comment type="caution">
    <text evidence="1">The sequence shown here is derived from an EMBL/GenBank/DDBJ whole genome shotgun (WGS) entry which is preliminary data.</text>
</comment>
<accession>A0AAV0E1U2</accession>
<dbReference type="EMBL" id="CAMAPF010000183">
    <property type="protein sequence ID" value="CAH9111703.1"/>
    <property type="molecule type" value="Genomic_DNA"/>
</dbReference>
<proteinExistence type="predicted"/>
<keyword evidence="3" id="KW-1185">Reference proteome</keyword>
<evidence type="ECO:0000313" key="2">
    <source>
        <dbReference type="EMBL" id="CAH9128145.1"/>
    </source>
</evidence>
<reference evidence="1" key="1">
    <citation type="submission" date="2022-07" db="EMBL/GenBank/DDBJ databases">
        <authorList>
            <person name="Macas J."/>
            <person name="Novak P."/>
            <person name="Neumann P."/>
        </authorList>
    </citation>
    <scope>NUCLEOTIDE SEQUENCE</scope>
</reference>
<organism evidence="1 3">
    <name type="scientific">Cuscuta epithymum</name>
    <dbReference type="NCBI Taxonomy" id="186058"/>
    <lineage>
        <taxon>Eukaryota</taxon>
        <taxon>Viridiplantae</taxon>
        <taxon>Streptophyta</taxon>
        <taxon>Embryophyta</taxon>
        <taxon>Tracheophyta</taxon>
        <taxon>Spermatophyta</taxon>
        <taxon>Magnoliopsida</taxon>
        <taxon>eudicotyledons</taxon>
        <taxon>Gunneridae</taxon>
        <taxon>Pentapetalae</taxon>
        <taxon>asterids</taxon>
        <taxon>lamiids</taxon>
        <taxon>Solanales</taxon>
        <taxon>Convolvulaceae</taxon>
        <taxon>Cuscuteae</taxon>
        <taxon>Cuscuta</taxon>
        <taxon>Cuscuta subgen. Cuscuta</taxon>
    </lineage>
</organism>
<evidence type="ECO:0000313" key="3">
    <source>
        <dbReference type="Proteomes" id="UP001152523"/>
    </source>
</evidence>
<sequence>MRLKSTRGAYLGVVLSDRASVGSVFCDGASSVLDQPPLMDLVRL</sequence>
<dbReference type="EMBL" id="CAMAPF010000948">
    <property type="protein sequence ID" value="CAH9128145.1"/>
    <property type="molecule type" value="Genomic_DNA"/>
</dbReference>
<protein>
    <submittedName>
        <fullName evidence="1">Uncharacterized protein</fullName>
    </submittedName>
</protein>
<name>A0AAV0E1U2_9ASTE</name>
<dbReference type="Proteomes" id="UP001152523">
    <property type="component" value="Unassembled WGS sequence"/>
</dbReference>
<evidence type="ECO:0000313" key="1">
    <source>
        <dbReference type="EMBL" id="CAH9111703.1"/>
    </source>
</evidence>